<dbReference type="Gene3D" id="3.40.50.620">
    <property type="entry name" value="HUPs"/>
    <property type="match status" value="1"/>
</dbReference>
<organism evidence="4 5">
    <name type="scientific">Natrinema salifodinae</name>
    <dbReference type="NCBI Taxonomy" id="1202768"/>
    <lineage>
        <taxon>Archaea</taxon>
        <taxon>Methanobacteriati</taxon>
        <taxon>Methanobacteriota</taxon>
        <taxon>Stenosarchaea group</taxon>
        <taxon>Halobacteria</taxon>
        <taxon>Halobacteriales</taxon>
        <taxon>Natrialbaceae</taxon>
        <taxon>Natrinema</taxon>
    </lineage>
</organism>
<dbReference type="SUPFAM" id="SSF52402">
    <property type="entry name" value="Adenine nucleotide alpha hydrolases-like"/>
    <property type="match status" value="1"/>
</dbReference>
<dbReference type="InterPro" id="IPR014729">
    <property type="entry name" value="Rossmann-like_a/b/a_fold"/>
</dbReference>
<protein>
    <submittedName>
        <fullName evidence="4">Nucleotide-binding universal stress protein, UspA family</fullName>
    </submittedName>
</protein>
<dbReference type="PANTHER" id="PTHR46268:SF6">
    <property type="entry name" value="UNIVERSAL STRESS PROTEIN UP12"/>
    <property type="match status" value="1"/>
</dbReference>
<dbReference type="PANTHER" id="PTHR46268">
    <property type="entry name" value="STRESS RESPONSE PROTEIN NHAX"/>
    <property type="match status" value="1"/>
</dbReference>
<feature type="domain" description="UspA" evidence="3">
    <location>
        <begin position="34"/>
        <end position="168"/>
    </location>
</feature>
<comment type="similarity">
    <text evidence="1">Belongs to the universal stress protein A family.</text>
</comment>
<proteinExistence type="inferred from homology"/>
<feature type="region of interest" description="Disordered" evidence="2">
    <location>
        <begin position="1"/>
        <end position="32"/>
    </location>
</feature>
<name>A0A1I0QXV0_9EURY</name>
<dbReference type="STRING" id="1202768.SAMN05216285_4098"/>
<evidence type="ECO:0000313" key="4">
    <source>
        <dbReference type="EMBL" id="SEW32401.1"/>
    </source>
</evidence>
<keyword evidence="5" id="KW-1185">Reference proteome</keyword>
<dbReference type="InterPro" id="IPR006016">
    <property type="entry name" value="UspA"/>
</dbReference>
<sequence>MGSKSIETDEPATIGGRDIADAPTNETEHGEGQFDRVLVAVEAETDEAVSEIATSLAARHDARVDALSIVRMTASVDHWDMVVERREDSAEAALDAVGDAAAETDIDVAKRLRYGDPATEIARYAAETDVDLIVMGEPDRSGLRRYLAPTSVTDQVRRDASVPVLTVPSLSR</sequence>
<dbReference type="eggNOG" id="arCOG02053">
    <property type="taxonomic scope" value="Archaea"/>
</dbReference>
<accession>A0A1I0QXV0</accession>
<evidence type="ECO:0000256" key="1">
    <source>
        <dbReference type="ARBA" id="ARBA00008791"/>
    </source>
</evidence>
<dbReference type="Proteomes" id="UP000183275">
    <property type="component" value="Unassembled WGS sequence"/>
</dbReference>
<dbReference type="EMBL" id="FOIS01000006">
    <property type="protein sequence ID" value="SEW32401.1"/>
    <property type="molecule type" value="Genomic_DNA"/>
</dbReference>
<evidence type="ECO:0000256" key="2">
    <source>
        <dbReference type="SAM" id="MobiDB-lite"/>
    </source>
</evidence>
<evidence type="ECO:0000259" key="3">
    <source>
        <dbReference type="Pfam" id="PF00582"/>
    </source>
</evidence>
<dbReference type="AlphaFoldDB" id="A0A1I0QXV0"/>
<dbReference type="CDD" id="cd00293">
    <property type="entry name" value="USP-like"/>
    <property type="match status" value="1"/>
</dbReference>
<gene>
    <name evidence="4" type="ORF">SAMN05216285_4098</name>
</gene>
<reference evidence="5" key="1">
    <citation type="submission" date="2016-10" db="EMBL/GenBank/DDBJ databases">
        <authorList>
            <person name="Varghese N."/>
        </authorList>
    </citation>
    <scope>NUCLEOTIDE SEQUENCE [LARGE SCALE GENOMIC DNA]</scope>
    <source>
        <strain evidence="5">CGMCC 1.12284</strain>
    </source>
</reference>
<evidence type="ECO:0000313" key="5">
    <source>
        <dbReference type="Proteomes" id="UP000183275"/>
    </source>
</evidence>
<dbReference type="RefSeq" id="WP_049990565.1">
    <property type="nucleotide sequence ID" value="NZ_FOIS01000006.1"/>
</dbReference>
<dbReference type="OrthoDB" id="329991at2157"/>
<dbReference type="Pfam" id="PF00582">
    <property type="entry name" value="Usp"/>
    <property type="match status" value="1"/>
</dbReference>